<feature type="transmembrane region" description="Helical" evidence="1">
    <location>
        <begin position="21"/>
        <end position="40"/>
    </location>
</feature>
<comment type="caution">
    <text evidence="2">The sequence shown here is derived from an EMBL/GenBank/DDBJ whole genome shotgun (WGS) entry which is preliminary data.</text>
</comment>
<dbReference type="EMBL" id="JABCLB010001147">
    <property type="protein sequence ID" value="NMU83814.1"/>
    <property type="molecule type" value="Genomic_DNA"/>
</dbReference>
<gene>
    <name evidence="2" type="ORF">HKB16_13035</name>
</gene>
<evidence type="ECO:0000256" key="1">
    <source>
        <dbReference type="SAM" id="Phobius"/>
    </source>
</evidence>
<proteinExistence type="predicted"/>
<name>A0A7Y0XCY3_VIBPH</name>
<keyword evidence="1" id="KW-0812">Transmembrane</keyword>
<organism evidence="2 3">
    <name type="scientific">Vibrio parahaemolyticus</name>
    <dbReference type="NCBI Taxonomy" id="670"/>
    <lineage>
        <taxon>Bacteria</taxon>
        <taxon>Pseudomonadati</taxon>
        <taxon>Pseudomonadota</taxon>
        <taxon>Gammaproteobacteria</taxon>
        <taxon>Vibrionales</taxon>
        <taxon>Vibrionaceae</taxon>
        <taxon>Vibrio</taxon>
    </lineage>
</organism>
<evidence type="ECO:0000313" key="2">
    <source>
        <dbReference type="EMBL" id="NMU83814.1"/>
    </source>
</evidence>
<accession>A0A7Y0XCY3</accession>
<dbReference type="Proteomes" id="UP000518904">
    <property type="component" value="Unassembled WGS sequence"/>
</dbReference>
<evidence type="ECO:0000313" key="3">
    <source>
        <dbReference type="Proteomes" id="UP000518904"/>
    </source>
</evidence>
<keyword evidence="1" id="KW-1133">Transmembrane helix</keyword>
<keyword evidence="1" id="KW-0472">Membrane</keyword>
<protein>
    <submittedName>
        <fullName evidence="2">Pilus assembly protein</fullName>
    </submittedName>
</protein>
<sequence>MKFDVFLKSWQGTQLENRWQRFLIAVLVLSNLLLAVAAFSRNTVVAIQP</sequence>
<dbReference type="AlphaFoldDB" id="A0A7Y0XCY3"/>
<reference evidence="2 3" key="1">
    <citation type="submission" date="2020-04" db="EMBL/GenBank/DDBJ databases">
        <title>Whole-genome sequencing of Vibrio spp. from China reveals different genetic environments of blaCTX-M-14 among diverse lineages.</title>
        <authorList>
            <person name="Zheng Z."/>
            <person name="Ye L."/>
            <person name="Chen S."/>
        </authorList>
    </citation>
    <scope>NUCLEOTIDE SEQUENCE [LARGE SCALE GENOMIC DNA]</scope>
    <source>
        <strain evidence="2 3">Vb0551</strain>
    </source>
</reference>
<feature type="non-terminal residue" evidence="2">
    <location>
        <position position="49"/>
    </location>
</feature>